<dbReference type="PANTHER" id="PTHR34883">
    <property type="entry name" value="SERINE-RICH PROTEIN, PUTATIVE-RELATED-RELATED"/>
    <property type="match status" value="1"/>
</dbReference>
<evidence type="ECO:0000256" key="1">
    <source>
        <dbReference type="SAM" id="MobiDB-lite"/>
    </source>
</evidence>
<dbReference type="CDD" id="cd00920">
    <property type="entry name" value="Cupredoxin"/>
    <property type="match status" value="1"/>
</dbReference>
<feature type="region of interest" description="Disordered" evidence="1">
    <location>
        <begin position="639"/>
        <end position="738"/>
    </location>
</feature>
<accession>A0A9P7YU03</accession>
<feature type="compositionally biased region" description="Low complexity" evidence="1">
    <location>
        <begin position="661"/>
        <end position="705"/>
    </location>
</feature>
<evidence type="ECO:0000313" key="4">
    <source>
        <dbReference type="Proteomes" id="UP000824998"/>
    </source>
</evidence>
<organism evidence="3 4">
    <name type="scientific">Amylocarpus encephaloides</name>
    <dbReference type="NCBI Taxonomy" id="45428"/>
    <lineage>
        <taxon>Eukaryota</taxon>
        <taxon>Fungi</taxon>
        <taxon>Dikarya</taxon>
        <taxon>Ascomycota</taxon>
        <taxon>Pezizomycotina</taxon>
        <taxon>Leotiomycetes</taxon>
        <taxon>Helotiales</taxon>
        <taxon>Helotiales incertae sedis</taxon>
        <taxon>Amylocarpus</taxon>
    </lineage>
</organism>
<keyword evidence="4" id="KW-1185">Reference proteome</keyword>
<proteinExistence type="predicted"/>
<feature type="compositionally biased region" description="Polar residues" evidence="1">
    <location>
        <begin position="646"/>
        <end position="660"/>
    </location>
</feature>
<feature type="signal peptide" evidence="2">
    <location>
        <begin position="1"/>
        <end position="18"/>
    </location>
</feature>
<name>A0A9P7YU03_9HELO</name>
<dbReference type="Proteomes" id="UP000824998">
    <property type="component" value="Unassembled WGS sequence"/>
</dbReference>
<feature type="region of interest" description="Disordered" evidence="1">
    <location>
        <begin position="501"/>
        <end position="524"/>
    </location>
</feature>
<dbReference type="SUPFAM" id="SSF49503">
    <property type="entry name" value="Cupredoxins"/>
    <property type="match status" value="1"/>
</dbReference>
<dbReference type="OrthoDB" id="2331100at2759"/>
<feature type="chain" id="PRO_5040113222" evidence="2">
    <location>
        <begin position="19"/>
        <end position="738"/>
    </location>
</feature>
<evidence type="ECO:0000256" key="2">
    <source>
        <dbReference type="SAM" id="SignalP"/>
    </source>
</evidence>
<keyword evidence="2" id="KW-0732">Signal</keyword>
<dbReference type="AlphaFoldDB" id="A0A9P7YU03"/>
<dbReference type="PANTHER" id="PTHR34883:SF16">
    <property type="entry name" value="RICH PROTEIN, PUTATIVE-RELATED"/>
    <property type="match status" value="1"/>
</dbReference>
<sequence length="738" mass="78258">MKISRLAFAGILSGTVSAQYYDSPDPYKEPPLPSYSGEATATSLEDKYVTHAPEDSVVYGSTPTTTAWASITEYAYGGGKQTIYVCPPVQSASYDCTEAVYDSEGKVITVVVINITVKIEYGEPTSVTITKPEKPTYTPIPLPSVYSTVVNSTNVAPYPIPPTSIPSTTSVGYSQKPYYPLPSGTGLTSYLTNPPTAYSTVPYTTSTGTASPHYPTHHVHVGQNGYHFYPPYVKAEPGDTVRFTFYPKNHTVTTCDFEEPCSWNGKYDSGYTPTWYKNSTAYVDFRVRNVSEPLWFYSRQEGECKKGMVFGINPKSPKQFKEFYEKAKYQSPPIVAPGPPPGYQTGPGDVIKAPESYSTYLSTVMHTDNNGAIHPTISTWTQTYPATAVPTSAGGGLYTHTKIVTYPGGEIKPSTYVVKSNPVAATSNPPVYPSDQTLPTYAHTKVISSSPGGGVPEYTTTYTDNATPVYSSDQTLPTYAHTKVISSSPGGGIPEYTTTYTDNAPPASTYVDKPPYGGNGQYPYPNGTTKVVPYPTGGYPSGYLPPKGGYPTGYLPPGGYTSGYVPPPGSYPTGYLPPGGYPSSYVPPPGSSPTSYLPPSNTSSTSTSLPTSTTNNTTIHITSTTIPTTTLTDVPTSLTLPIASPTHDTVSPTTQNTGIVSSTSDTSSAASVETGSSTLVTSTSATSTTPSSSSSSAPSATKTNTGYRHYDYGTLTASPNATNGPKHRARRGVLGASS</sequence>
<feature type="compositionally biased region" description="Low complexity" evidence="1">
    <location>
        <begin position="592"/>
        <end position="621"/>
    </location>
</feature>
<evidence type="ECO:0000313" key="3">
    <source>
        <dbReference type="EMBL" id="KAG9239736.1"/>
    </source>
</evidence>
<dbReference type="InterPro" id="IPR052953">
    <property type="entry name" value="Ser-rich/MCO-related"/>
</dbReference>
<protein>
    <submittedName>
        <fullName evidence="3">Uncharacterized protein</fullName>
    </submittedName>
</protein>
<dbReference type="InterPro" id="IPR008972">
    <property type="entry name" value="Cupredoxin"/>
</dbReference>
<dbReference type="Gene3D" id="2.60.40.420">
    <property type="entry name" value="Cupredoxins - blue copper proteins"/>
    <property type="match status" value="1"/>
</dbReference>
<gene>
    <name evidence="3" type="ORF">BJ875DRAFT_1523</name>
</gene>
<comment type="caution">
    <text evidence="3">The sequence shown here is derived from an EMBL/GenBank/DDBJ whole genome shotgun (WGS) entry which is preliminary data.</text>
</comment>
<feature type="region of interest" description="Disordered" evidence="1">
    <location>
        <begin position="585"/>
        <end position="621"/>
    </location>
</feature>
<dbReference type="EMBL" id="MU251356">
    <property type="protein sequence ID" value="KAG9239736.1"/>
    <property type="molecule type" value="Genomic_DNA"/>
</dbReference>
<reference evidence="3" key="1">
    <citation type="journal article" date="2021" name="IMA Fungus">
        <title>Genomic characterization of three marine fungi, including Emericellopsis atlantica sp. nov. with signatures of a generalist lifestyle and marine biomass degradation.</title>
        <authorList>
            <person name="Hagestad O.C."/>
            <person name="Hou L."/>
            <person name="Andersen J.H."/>
            <person name="Hansen E.H."/>
            <person name="Altermark B."/>
            <person name="Li C."/>
            <person name="Kuhnert E."/>
            <person name="Cox R.J."/>
            <person name="Crous P.W."/>
            <person name="Spatafora J.W."/>
            <person name="Lail K."/>
            <person name="Amirebrahimi M."/>
            <person name="Lipzen A."/>
            <person name="Pangilinan J."/>
            <person name="Andreopoulos W."/>
            <person name="Hayes R.D."/>
            <person name="Ng V."/>
            <person name="Grigoriev I.V."/>
            <person name="Jackson S.A."/>
            <person name="Sutton T.D.S."/>
            <person name="Dobson A.D.W."/>
            <person name="Rama T."/>
        </authorList>
    </citation>
    <scope>NUCLEOTIDE SEQUENCE</scope>
    <source>
        <strain evidence="3">TRa018bII</strain>
    </source>
</reference>